<protein>
    <submittedName>
        <fullName evidence="1">SFRICE_001134</fullName>
    </submittedName>
</protein>
<accession>A0A2H1VFY6</accession>
<organism evidence="1">
    <name type="scientific">Spodoptera frugiperda</name>
    <name type="common">Fall armyworm</name>
    <dbReference type="NCBI Taxonomy" id="7108"/>
    <lineage>
        <taxon>Eukaryota</taxon>
        <taxon>Metazoa</taxon>
        <taxon>Ecdysozoa</taxon>
        <taxon>Arthropoda</taxon>
        <taxon>Hexapoda</taxon>
        <taxon>Insecta</taxon>
        <taxon>Pterygota</taxon>
        <taxon>Neoptera</taxon>
        <taxon>Endopterygota</taxon>
        <taxon>Lepidoptera</taxon>
        <taxon>Glossata</taxon>
        <taxon>Ditrysia</taxon>
        <taxon>Noctuoidea</taxon>
        <taxon>Noctuidae</taxon>
        <taxon>Amphipyrinae</taxon>
        <taxon>Spodoptera</taxon>
    </lineage>
</organism>
<sequence length="133" mass="14981">MIQIEVDDQDGDKFRLVIISAGEFMCVRIPVESHASARMGRLDRSDTTASPKTDVKLSKRCVSLVTGVRVPARAACSRLRPPRRRLSDARLSTFRRDCNYVVSNSNRLNIASSSDVRTSDTMKYCLLEELIIF</sequence>
<gene>
    <name evidence="1" type="ORF">SFRICE_001134</name>
</gene>
<reference evidence="1" key="1">
    <citation type="submission" date="2016-07" db="EMBL/GenBank/DDBJ databases">
        <authorList>
            <person name="Bretaudeau A."/>
        </authorList>
    </citation>
    <scope>NUCLEOTIDE SEQUENCE</scope>
    <source>
        <strain evidence="1">Rice</strain>
        <tissue evidence="1">Whole body</tissue>
    </source>
</reference>
<name>A0A2H1VFY6_SPOFR</name>
<dbReference type="EMBL" id="ODYU01002331">
    <property type="protein sequence ID" value="SOQ39691.1"/>
    <property type="molecule type" value="Genomic_DNA"/>
</dbReference>
<proteinExistence type="predicted"/>
<dbReference type="AlphaFoldDB" id="A0A2H1VFY6"/>
<evidence type="ECO:0000313" key="1">
    <source>
        <dbReference type="EMBL" id="SOQ39691.1"/>
    </source>
</evidence>